<organism evidence="3 4">
    <name type="scientific">Cytobacillus oceanisediminis</name>
    <dbReference type="NCBI Taxonomy" id="665099"/>
    <lineage>
        <taxon>Bacteria</taxon>
        <taxon>Bacillati</taxon>
        <taxon>Bacillota</taxon>
        <taxon>Bacilli</taxon>
        <taxon>Bacillales</taxon>
        <taxon>Bacillaceae</taxon>
        <taxon>Cytobacillus</taxon>
    </lineage>
</organism>
<dbReference type="GO" id="GO:0030420">
    <property type="term" value="P:establishment of competence for transformation"/>
    <property type="evidence" value="ECO:0007669"/>
    <property type="project" value="UniProtKB-KW"/>
</dbReference>
<accession>A0A2V2ZL89</accession>
<dbReference type="Proteomes" id="UP000247150">
    <property type="component" value="Unassembled WGS sequence"/>
</dbReference>
<name>A0A2V2ZL89_9BACI</name>
<evidence type="ECO:0000256" key="1">
    <source>
        <dbReference type="ARBA" id="ARBA00004241"/>
    </source>
</evidence>
<sequence>MKNMMKNVMDKVNFGMEALLVRAKNSVANEKGVSTIEWVGLAAVIVALMFAVATAMSGQGAGLAGAIVGKISNMIASIGN</sequence>
<gene>
    <name evidence="3" type="ORF">DFO73_12423</name>
</gene>
<dbReference type="OrthoDB" id="2884633at2"/>
<evidence type="ECO:0000313" key="4">
    <source>
        <dbReference type="Proteomes" id="UP000247150"/>
    </source>
</evidence>
<dbReference type="GO" id="GO:0009986">
    <property type="term" value="C:cell surface"/>
    <property type="evidence" value="ECO:0007669"/>
    <property type="project" value="UniProtKB-SubCell"/>
</dbReference>
<comment type="caution">
    <text evidence="3">The sequence shown here is derived from an EMBL/GenBank/DDBJ whole genome shotgun (WGS) entry which is preliminary data.</text>
</comment>
<keyword evidence="2" id="KW-0178">Competence</keyword>
<dbReference type="InterPro" id="IPR012902">
    <property type="entry name" value="N_methyl_site"/>
</dbReference>
<reference evidence="3 4" key="1">
    <citation type="submission" date="2018-05" db="EMBL/GenBank/DDBJ databases">
        <title>Freshwater and sediment microbial communities from various areas in North America, analyzing microbe dynamics in response to fracking.</title>
        <authorList>
            <person name="Lamendella R."/>
        </authorList>
    </citation>
    <scope>NUCLEOTIDE SEQUENCE [LARGE SCALE GENOMIC DNA]</scope>
    <source>
        <strain evidence="3 4">15_TX</strain>
    </source>
</reference>
<proteinExistence type="predicted"/>
<dbReference type="EMBL" id="QGTW01000024">
    <property type="protein sequence ID" value="PWW17621.1"/>
    <property type="molecule type" value="Genomic_DNA"/>
</dbReference>
<protein>
    <recommendedName>
        <fullName evidence="5">Pilus assembly protein Flp/PilA</fullName>
    </recommendedName>
</protein>
<comment type="subcellular location">
    <subcellularLocation>
        <location evidence="1">Cell surface</location>
    </subcellularLocation>
</comment>
<dbReference type="AlphaFoldDB" id="A0A2V2ZL89"/>
<evidence type="ECO:0000313" key="3">
    <source>
        <dbReference type="EMBL" id="PWW17621.1"/>
    </source>
</evidence>
<evidence type="ECO:0008006" key="5">
    <source>
        <dbReference type="Google" id="ProtNLM"/>
    </source>
</evidence>
<dbReference type="RefSeq" id="WP_110067715.1">
    <property type="nucleotide sequence ID" value="NZ_QGTW01000024.1"/>
</dbReference>
<evidence type="ECO:0000256" key="2">
    <source>
        <dbReference type="ARBA" id="ARBA00023287"/>
    </source>
</evidence>
<dbReference type="PROSITE" id="PS00409">
    <property type="entry name" value="PROKAR_NTER_METHYL"/>
    <property type="match status" value="1"/>
</dbReference>